<accession>A0AAV5JS86</accession>
<comment type="caution">
    <text evidence="2">The sequence shown here is derived from an EMBL/GenBank/DDBJ whole genome shotgun (WGS) entry which is preliminary data.</text>
</comment>
<name>A0AAV5JS86_9ROSI</name>
<evidence type="ECO:0000313" key="2">
    <source>
        <dbReference type="EMBL" id="GKV14975.1"/>
    </source>
</evidence>
<feature type="region of interest" description="Disordered" evidence="1">
    <location>
        <begin position="70"/>
        <end position="90"/>
    </location>
</feature>
<protein>
    <submittedName>
        <fullName evidence="2">Uncharacterized protein</fullName>
    </submittedName>
</protein>
<dbReference type="Proteomes" id="UP001054252">
    <property type="component" value="Unassembled WGS sequence"/>
</dbReference>
<proteinExistence type="predicted"/>
<keyword evidence="3" id="KW-1185">Reference proteome</keyword>
<dbReference type="EMBL" id="BPVZ01000042">
    <property type="protein sequence ID" value="GKV14975.1"/>
    <property type="molecule type" value="Genomic_DNA"/>
</dbReference>
<organism evidence="2 3">
    <name type="scientific">Rubroshorea leprosula</name>
    <dbReference type="NCBI Taxonomy" id="152421"/>
    <lineage>
        <taxon>Eukaryota</taxon>
        <taxon>Viridiplantae</taxon>
        <taxon>Streptophyta</taxon>
        <taxon>Embryophyta</taxon>
        <taxon>Tracheophyta</taxon>
        <taxon>Spermatophyta</taxon>
        <taxon>Magnoliopsida</taxon>
        <taxon>eudicotyledons</taxon>
        <taxon>Gunneridae</taxon>
        <taxon>Pentapetalae</taxon>
        <taxon>rosids</taxon>
        <taxon>malvids</taxon>
        <taxon>Malvales</taxon>
        <taxon>Dipterocarpaceae</taxon>
        <taxon>Rubroshorea</taxon>
    </lineage>
</organism>
<gene>
    <name evidence="2" type="ORF">SLEP1_g25776</name>
</gene>
<evidence type="ECO:0000256" key="1">
    <source>
        <dbReference type="SAM" id="MobiDB-lite"/>
    </source>
</evidence>
<sequence>MGGDGPIFGIISFDLADEVFKEIPHPPCQRLVSDHYSLSMLNAQWVSIGCWVSSSSSLCKSVAVLYSPQPPLTTTPQQPTANNHHDYPPSGHLRQLIYIEIHHNPQLTFPRPQNRTQRSSIEQ</sequence>
<reference evidence="2 3" key="1">
    <citation type="journal article" date="2021" name="Commun. Biol.">
        <title>The genome of Shorea leprosula (Dipterocarpaceae) highlights the ecological relevance of drought in aseasonal tropical rainforests.</title>
        <authorList>
            <person name="Ng K.K.S."/>
            <person name="Kobayashi M.J."/>
            <person name="Fawcett J.A."/>
            <person name="Hatakeyama M."/>
            <person name="Paape T."/>
            <person name="Ng C.H."/>
            <person name="Ang C.C."/>
            <person name="Tnah L.H."/>
            <person name="Lee C.T."/>
            <person name="Nishiyama T."/>
            <person name="Sese J."/>
            <person name="O'Brien M.J."/>
            <person name="Copetti D."/>
            <person name="Mohd Noor M.I."/>
            <person name="Ong R.C."/>
            <person name="Putra M."/>
            <person name="Sireger I.Z."/>
            <person name="Indrioko S."/>
            <person name="Kosugi Y."/>
            <person name="Izuno A."/>
            <person name="Isagi Y."/>
            <person name="Lee S.L."/>
            <person name="Shimizu K.K."/>
        </authorList>
    </citation>
    <scope>NUCLEOTIDE SEQUENCE [LARGE SCALE GENOMIC DNA]</scope>
    <source>
        <strain evidence="2">214</strain>
    </source>
</reference>
<evidence type="ECO:0000313" key="3">
    <source>
        <dbReference type="Proteomes" id="UP001054252"/>
    </source>
</evidence>
<dbReference type="AlphaFoldDB" id="A0AAV5JS86"/>